<accession>A0AAJ2ZGW5</accession>
<evidence type="ECO:0000259" key="5">
    <source>
        <dbReference type="PROSITE" id="PS51898"/>
    </source>
</evidence>
<dbReference type="InterPro" id="IPR010998">
    <property type="entry name" value="Integrase_recombinase_N"/>
</dbReference>
<evidence type="ECO:0000256" key="1">
    <source>
        <dbReference type="ARBA" id="ARBA00022908"/>
    </source>
</evidence>
<dbReference type="PROSITE" id="PS51898">
    <property type="entry name" value="TYR_RECOMBINASE"/>
    <property type="match status" value="1"/>
</dbReference>
<proteinExistence type="predicted"/>
<keyword evidence="9" id="KW-1185">Reference proteome</keyword>
<dbReference type="PANTHER" id="PTHR30349:SF91">
    <property type="entry name" value="INTA PROTEIN"/>
    <property type="match status" value="1"/>
</dbReference>
<feature type="domain" description="Core-binding (CB)" evidence="6">
    <location>
        <begin position="67"/>
        <end position="178"/>
    </location>
</feature>
<dbReference type="RefSeq" id="WP_154229128.1">
    <property type="nucleotide sequence ID" value="NZ_CP045309.1"/>
</dbReference>
<gene>
    <name evidence="7" type="ORF">G3561_20285</name>
    <name evidence="8" type="ORF">GCE86_24760</name>
</gene>
<evidence type="ECO:0000313" key="10">
    <source>
        <dbReference type="Proteomes" id="UP000477779"/>
    </source>
</evidence>
<evidence type="ECO:0000256" key="3">
    <source>
        <dbReference type="ARBA" id="ARBA00023172"/>
    </source>
</evidence>
<dbReference type="PANTHER" id="PTHR30349">
    <property type="entry name" value="PHAGE INTEGRASE-RELATED"/>
    <property type="match status" value="1"/>
</dbReference>
<protein>
    <submittedName>
        <fullName evidence="7">Site-specific integrase</fullName>
    </submittedName>
    <submittedName>
        <fullName evidence="8">Tyrosine-type recombinase/integrase</fullName>
    </submittedName>
</protein>
<keyword evidence="3" id="KW-0233">DNA recombination</keyword>
<organism evidence="7 10">
    <name type="scientific">Micromonospora terminaliae</name>
    <dbReference type="NCBI Taxonomy" id="1914461"/>
    <lineage>
        <taxon>Bacteria</taxon>
        <taxon>Bacillati</taxon>
        <taxon>Actinomycetota</taxon>
        <taxon>Actinomycetes</taxon>
        <taxon>Micromonosporales</taxon>
        <taxon>Micromonosporaceae</taxon>
        <taxon>Micromonospora</taxon>
    </lineage>
</organism>
<keyword evidence="2 4" id="KW-0238">DNA-binding</keyword>
<evidence type="ECO:0000313" key="8">
    <source>
        <dbReference type="EMBL" id="QGL49948.1"/>
    </source>
</evidence>
<dbReference type="InterPro" id="IPR013762">
    <property type="entry name" value="Integrase-like_cat_sf"/>
</dbReference>
<feature type="domain" description="Tyr recombinase" evidence="5">
    <location>
        <begin position="199"/>
        <end position="398"/>
    </location>
</feature>
<dbReference type="Gene3D" id="1.10.443.10">
    <property type="entry name" value="Intergrase catalytic core"/>
    <property type="match status" value="1"/>
</dbReference>
<dbReference type="GO" id="GO:0015074">
    <property type="term" value="P:DNA integration"/>
    <property type="evidence" value="ECO:0007669"/>
    <property type="project" value="UniProtKB-KW"/>
</dbReference>
<evidence type="ECO:0000256" key="4">
    <source>
        <dbReference type="PROSITE-ProRule" id="PRU01248"/>
    </source>
</evidence>
<dbReference type="EMBL" id="JAAHBZ010000008">
    <property type="protein sequence ID" value="NES29875.1"/>
    <property type="molecule type" value="Genomic_DNA"/>
</dbReference>
<dbReference type="CDD" id="cd01189">
    <property type="entry name" value="INT_ICEBs1_C_like"/>
    <property type="match status" value="1"/>
</dbReference>
<evidence type="ECO:0000256" key="2">
    <source>
        <dbReference type="ARBA" id="ARBA00023125"/>
    </source>
</evidence>
<dbReference type="InterPro" id="IPR004107">
    <property type="entry name" value="Integrase_SAM-like_N"/>
</dbReference>
<keyword evidence="1" id="KW-0229">DNA integration</keyword>
<dbReference type="InterPro" id="IPR044068">
    <property type="entry name" value="CB"/>
</dbReference>
<dbReference type="GO" id="GO:0003677">
    <property type="term" value="F:DNA binding"/>
    <property type="evidence" value="ECO:0007669"/>
    <property type="project" value="UniProtKB-UniRule"/>
</dbReference>
<dbReference type="Gene3D" id="1.10.150.130">
    <property type="match status" value="1"/>
</dbReference>
<dbReference type="SUPFAM" id="SSF56349">
    <property type="entry name" value="DNA breaking-rejoining enzymes"/>
    <property type="match status" value="1"/>
</dbReference>
<evidence type="ECO:0000259" key="6">
    <source>
        <dbReference type="PROSITE" id="PS51900"/>
    </source>
</evidence>
<dbReference type="GO" id="GO:0006310">
    <property type="term" value="P:DNA recombination"/>
    <property type="evidence" value="ECO:0007669"/>
    <property type="project" value="UniProtKB-KW"/>
</dbReference>
<name>A0AAJ2ZGW5_9ACTN</name>
<dbReference type="InterPro" id="IPR050090">
    <property type="entry name" value="Tyrosine_recombinase_XerCD"/>
</dbReference>
<reference evidence="7 10" key="2">
    <citation type="submission" date="2020-02" db="EMBL/GenBank/DDBJ databases">
        <title>WGS of Micromonospora spp. isolated from hot spring.</title>
        <authorList>
            <person name="Thawai C."/>
        </authorList>
    </citation>
    <scope>NUCLEOTIDE SEQUENCE [LARGE SCALE GENOMIC DNA]</scope>
    <source>
        <strain evidence="7 10">TMS7</strain>
    </source>
</reference>
<dbReference type="Pfam" id="PF14659">
    <property type="entry name" value="Phage_int_SAM_3"/>
    <property type="match status" value="1"/>
</dbReference>
<dbReference type="EMBL" id="CP045309">
    <property type="protein sequence ID" value="QGL49948.1"/>
    <property type="molecule type" value="Genomic_DNA"/>
</dbReference>
<dbReference type="Pfam" id="PF00589">
    <property type="entry name" value="Phage_integrase"/>
    <property type="match status" value="1"/>
</dbReference>
<dbReference type="Proteomes" id="UP000402241">
    <property type="component" value="Chromosome"/>
</dbReference>
<evidence type="ECO:0000313" key="9">
    <source>
        <dbReference type="Proteomes" id="UP000402241"/>
    </source>
</evidence>
<dbReference type="AlphaFoldDB" id="A0AAJ2ZGW5"/>
<dbReference type="PROSITE" id="PS51900">
    <property type="entry name" value="CB"/>
    <property type="match status" value="1"/>
</dbReference>
<dbReference type="Proteomes" id="UP000477779">
    <property type="component" value="Unassembled WGS sequence"/>
</dbReference>
<evidence type="ECO:0000313" key="7">
    <source>
        <dbReference type="EMBL" id="NES29875.1"/>
    </source>
</evidence>
<reference evidence="8 9" key="1">
    <citation type="submission" date="2019-10" db="EMBL/GenBank/DDBJ databases">
        <title>Genome Sequence of Micromonospora terminaliae DSM 101760.</title>
        <authorList>
            <person name="Guo L."/>
        </authorList>
    </citation>
    <scope>NUCLEOTIDE SEQUENCE [LARGE SCALE GENOMIC DNA]</scope>
    <source>
        <strain evidence="8 9">DSM 101760</strain>
    </source>
</reference>
<dbReference type="InterPro" id="IPR002104">
    <property type="entry name" value="Integrase_catalytic"/>
</dbReference>
<sequence>MPGRTRANGEGSIFPYRNGYAAYVWVDKPDGKRDRKYVYGQTREIVHEKWLKLHHQAKAGPVATRVPTLARYLGYWLEEIVKPNLAPATYVSYEGFTRLYIVPGIGAKRLDRLQVKDVQTWINKVARTCQCCAQGKDAARPPAKRRCCALGSCCNAVPSDSAIKGLRATLRAALSQAVTEELVSKNVAALVKLRATRKRPGTAWDSDEARRFLEAARADNDPMYAAWVLLLVLGLRRGELLGLGWDDIDQATGELNVSWQLQRIGGQLVRRETKTAESDASMPLPDICRTALAIRRAEQVADRKAAGEVWQKSSLVFTTRFGTPIEPRNFNRAWEARIRRYGLREITPHGARRTCASILADLDVHPRVAMQILRHADFKVTMEIYTRVSSKQTREALKRLGDRMNGTESA</sequence>
<dbReference type="InterPro" id="IPR011010">
    <property type="entry name" value="DNA_brk_join_enz"/>
</dbReference>